<dbReference type="EMBL" id="LUTU01000007">
    <property type="protein sequence ID" value="OAJ67556.1"/>
    <property type="molecule type" value="Genomic_DNA"/>
</dbReference>
<evidence type="ECO:0000256" key="1">
    <source>
        <dbReference type="SAM" id="MobiDB-lite"/>
    </source>
</evidence>
<feature type="compositionally biased region" description="Polar residues" evidence="1">
    <location>
        <begin position="41"/>
        <end position="55"/>
    </location>
</feature>
<dbReference type="AlphaFoldDB" id="A0A1B6VK16"/>
<dbReference type="PATRIC" id="fig|38307.3.peg.1646"/>
<name>A0A1B6VK16_9PROT</name>
<reference evidence="2 3" key="1">
    <citation type="submission" date="2016-03" db="EMBL/GenBank/DDBJ databases">
        <title>Draft genome sequence of Gluconobacter cerinus strain CECT 9110.</title>
        <authorList>
            <person name="Sainz F."/>
            <person name="Mas A."/>
            <person name="Torija M.J."/>
        </authorList>
    </citation>
    <scope>NUCLEOTIDE SEQUENCE [LARGE SCALE GENOMIC DNA]</scope>
    <source>
        <strain evidence="2 3">CECT 9110</strain>
    </source>
</reference>
<feature type="region of interest" description="Disordered" evidence="1">
    <location>
        <begin position="32"/>
        <end position="55"/>
    </location>
</feature>
<evidence type="ECO:0000313" key="2">
    <source>
        <dbReference type="EMBL" id="OAJ67556.1"/>
    </source>
</evidence>
<dbReference type="PANTHER" id="PTHR39441">
    <property type="entry name" value="DUF2252 DOMAIN-CONTAINING PROTEIN"/>
    <property type="match status" value="1"/>
</dbReference>
<dbReference type="PANTHER" id="PTHR39441:SF1">
    <property type="entry name" value="DUF2252 DOMAIN-CONTAINING PROTEIN"/>
    <property type="match status" value="1"/>
</dbReference>
<dbReference type="OrthoDB" id="1491115at2"/>
<gene>
    <name evidence="2" type="ORF">A0123_01597</name>
</gene>
<evidence type="ECO:0008006" key="4">
    <source>
        <dbReference type="Google" id="ProtNLM"/>
    </source>
</evidence>
<organism evidence="2 3">
    <name type="scientific">Gluconobacter cerinus</name>
    <dbReference type="NCBI Taxonomy" id="38307"/>
    <lineage>
        <taxon>Bacteria</taxon>
        <taxon>Pseudomonadati</taxon>
        <taxon>Pseudomonadota</taxon>
        <taxon>Alphaproteobacteria</taxon>
        <taxon>Acetobacterales</taxon>
        <taxon>Acetobacteraceae</taxon>
        <taxon>Gluconobacter</taxon>
    </lineage>
</organism>
<accession>A0A1B6VK16</accession>
<dbReference type="Proteomes" id="UP000077786">
    <property type="component" value="Unassembled WGS sequence"/>
</dbReference>
<dbReference type="RefSeq" id="WP_064274341.1">
    <property type="nucleotide sequence ID" value="NZ_LUTU01000007.1"/>
</dbReference>
<comment type="caution">
    <text evidence="2">The sequence shown here is derived from an EMBL/GenBank/DDBJ whole genome shotgun (WGS) entry which is preliminary data.</text>
</comment>
<dbReference type="Pfam" id="PF10009">
    <property type="entry name" value="DUF2252"/>
    <property type="match status" value="1"/>
</dbReference>
<dbReference type="InterPro" id="IPR018721">
    <property type="entry name" value="DUF2252"/>
</dbReference>
<evidence type="ECO:0000313" key="3">
    <source>
        <dbReference type="Proteomes" id="UP000077786"/>
    </source>
</evidence>
<sequence>MQNTSPKITAHASDLLTRKESHCQGAKLRKKIPRGAHAEWSSPSNRQSPVGLLSQQGKDRIPSLLPVRYDRMKVSPFTFLRGAAIVMAQDLASTPASGIDVQSCGDCHLANFGSYSSPEGVPVFDINDFDETLKAPFEWDIKRLGTSLVLAGQENGLSSKAARDLAANMSLSYCEQMTRLAAMTPLQIWSERIDLTAAIAGFDDQKIRARAEKLLSDRLEAAKGHFGLIASDGKNPSFKEKPPLVMRLPEQEDTIRLAFNRYVETQPLERAILLRRYTLKDVIFKVVGIGSVGTFCAIGLFSTADGETMLLQIKEAQVSVLQADTRTSPFANQGERVVTGQRIMQAVSDTFLGWTHTNASASSDTPDLSGSGRQFYVRRVKDSRLAAIGSDVAQDGLADYAKLCGRTLARAHARSGNVSMISGYLGKGASFAAAVSEFSETYANQTHNDWKTFCSALESGELSQKSA</sequence>
<proteinExistence type="predicted"/>
<protein>
    <recommendedName>
        <fullName evidence="4">DUF2252 domain-containing protein</fullName>
    </recommendedName>
</protein>